<organism evidence="2 3">
    <name type="scientific">Prosthecobacter fusiformis</name>
    <dbReference type="NCBI Taxonomy" id="48464"/>
    <lineage>
        <taxon>Bacteria</taxon>
        <taxon>Pseudomonadati</taxon>
        <taxon>Verrucomicrobiota</taxon>
        <taxon>Verrucomicrobiia</taxon>
        <taxon>Verrucomicrobiales</taxon>
        <taxon>Verrucomicrobiaceae</taxon>
        <taxon>Prosthecobacter</taxon>
    </lineage>
</organism>
<dbReference type="OrthoDB" id="7560678at2"/>
<reference evidence="2 3" key="1">
    <citation type="submission" date="2019-03" db="EMBL/GenBank/DDBJ databases">
        <title>Genomic Encyclopedia of Archaeal and Bacterial Type Strains, Phase II (KMG-II): from individual species to whole genera.</title>
        <authorList>
            <person name="Goeker M."/>
        </authorList>
    </citation>
    <scope>NUCLEOTIDE SEQUENCE [LARGE SCALE GENOMIC DNA]</scope>
    <source>
        <strain evidence="2 3">ATCC 25309</strain>
    </source>
</reference>
<evidence type="ECO:0000259" key="1">
    <source>
        <dbReference type="Pfam" id="PF00534"/>
    </source>
</evidence>
<comment type="caution">
    <text evidence="2">The sequence shown here is derived from an EMBL/GenBank/DDBJ whole genome shotgun (WGS) entry which is preliminary data.</text>
</comment>
<dbReference type="SUPFAM" id="SSF53756">
    <property type="entry name" value="UDP-Glycosyltransferase/glycogen phosphorylase"/>
    <property type="match status" value="1"/>
</dbReference>
<keyword evidence="3" id="KW-1185">Reference proteome</keyword>
<evidence type="ECO:0000313" key="2">
    <source>
        <dbReference type="EMBL" id="TDU71394.1"/>
    </source>
</evidence>
<dbReference type="Gene3D" id="3.40.50.2000">
    <property type="entry name" value="Glycogen Phosphorylase B"/>
    <property type="match status" value="1"/>
</dbReference>
<feature type="domain" description="Glycosyl transferase family 1" evidence="1">
    <location>
        <begin position="215"/>
        <end position="289"/>
    </location>
</feature>
<accession>A0A4R7RZI2</accession>
<dbReference type="EMBL" id="SOCA01000003">
    <property type="protein sequence ID" value="TDU71394.1"/>
    <property type="molecule type" value="Genomic_DNA"/>
</dbReference>
<protein>
    <submittedName>
        <fullName evidence="2">Glycosyl transferase family 1</fullName>
    </submittedName>
</protein>
<gene>
    <name evidence="2" type="ORF">EI77_02518</name>
</gene>
<sequence length="323" mass="37039">MNSRSLFSDGRQLLKTLVARMFDRRPSILVLHDIDGWALDHVFQLWFGDSCNFRVARLNWDKVSTPRAFQGHNLVVYGYLDIYLRFKSCPRKAVVIIHDPCELFPQVVNWHEVEPKPELIVLLRSLRAVVVISIELQTRLSSYGIKTYRIPTMSRLPVQEDCELTPLPPVAISIFKNYPRKNAEMLNRLAEKGRASGLWNLSLHENPSFNETAYLDLIDQSPIYVCSSWQEGGPLPAMDVMSRGGVVVTTRVGQMEEIITDGESGFFCSSQEEFEETLARLFGNRNVLEQARGKSLAAYRQRRDKAIIRETVQQVFTNILRHP</sequence>
<proteinExistence type="predicted"/>
<dbReference type="InterPro" id="IPR001296">
    <property type="entry name" value="Glyco_trans_1"/>
</dbReference>
<name>A0A4R7RZI2_9BACT</name>
<dbReference type="Proteomes" id="UP000295662">
    <property type="component" value="Unassembled WGS sequence"/>
</dbReference>
<dbReference type="GO" id="GO:0016740">
    <property type="term" value="F:transferase activity"/>
    <property type="evidence" value="ECO:0007669"/>
    <property type="project" value="UniProtKB-KW"/>
</dbReference>
<keyword evidence="2" id="KW-0808">Transferase</keyword>
<dbReference type="AlphaFoldDB" id="A0A4R7RZI2"/>
<dbReference type="Pfam" id="PF00534">
    <property type="entry name" value="Glycos_transf_1"/>
    <property type="match status" value="1"/>
</dbReference>
<evidence type="ECO:0000313" key="3">
    <source>
        <dbReference type="Proteomes" id="UP000295662"/>
    </source>
</evidence>